<evidence type="ECO:0000256" key="5">
    <source>
        <dbReference type="ARBA" id="ARBA00022833"/>
    </source>
</evidence>
<evidence type="ECO:0000256" key="1">
    <source>
        <dbReference type="ARBA" id="ARBA00004123"/>
    </source>
</evidence>
<dbReference type="PROSITE" id="PS00028">
    <property type="entry name" value="ZINC_FINGER_C2H2_1"/>
    <property type="match status" value="2"/>
</dbReference>
<proteinExistence type="predicted"/>
<keyword evidence="2" id="KW-0479">Metal-binding</keyword>
<dbReference type="InterPro" id="IPR050331">
    <property type="entry name" value="Zinc_finger"/>
</dbReference>
<evidence type="ECO:0000313" key="12">
    <source>
        <dbReference type="Proteomes" id="UP000078046"/>
    </source>
</evidence>
<evidence type="ECO:0000259" key="10">
    <source>
        <dbReference type="PROSITE" id="PS50157"/>
    </source>
</evidence>
<dbReference type="PROSITE" id="PS50157">
    <property type="entry name" value="ZINC_FINGER_C2H2_2"/>
    <property type="match status" value="2"/>
</dbReference>
<keyword evidence="12" id="KW-1185">Reference proteome</keyword>
<dbReference type="FunFam" id="3.30.160.60:FF:001182">
    <property type="entry name" value="Zinc finger, C2H2 type"/>
    <property type="match status" value="1"/>
</dbReference>
<evidence type="ECO:0000256" key="4">
    <source>
        <dbReference type="ARBA" id="ARBA00022771"/>
    </source>
</evidence>
<name>A0A177AUD6_9BILA</name>
<keyword evidence="4 9" id="KW-0863">Zinc-finger</keyword>
<dbReference type="GO" id="GO:0008270">
    <property type="term" value="F:zinc ion binding"/>
    <property type="evidence" value="ECO:0007669"/>
    <property type="project" value="UniProtKB-KW"/>
</dbReference>
<gene>
    <name evidence="11" type="ORF">A3Q56_07279</name>
</gene>
<dbReference type="GO" id="GO:0005634">
    <property type="term" value="C:nucleus"/>
    <property type="evidence" value="ECO:0007669"/>
    <property type="project" value="UniProtKB-SubCell"/>
</dbReference>
<evidence type="ECO:0000313" key="11">
    <source>
        <dbReference type="EMBL" id="OAF65011.1"/>
    </source>
</evidence>
<feature type="domain" description="C2H2-type" evidence="10">
    <location>
        <begin position="142"/>
        <end position="169"/>
    </location>
</feature>
<evidence type="ECO:0000256" key="2">
    <source>
        <dbReference type="ARBA" id="ARBA00022723"/>
    </source>
</evidence>
<keyword evidence="7" id="KW-0804">Transcription</keyword>
<protein>
    <recommendedName>
        <fullName evidence="10">C2H2-type domain-containing protein</fullName>
    </recommendedName>
</protein>
<organism evidence="11 12">
    <name type="scientific">Intoshia linei</name>
    <dbReference type="NCBI Taxonomy" id="1819745"/>
    <lineage>
        <taxon>Eukaryota</taxon>
        <taxon>Metazoa</taxon>
        <taxon>Spiralia</taxon>
        <taxon>Lophotrochozoa</taxon>
        <taxon>Mesozoa</taxon>
        <taxon>Orthonectida</taxon>
        <taxon>Rhopaluridae</taxon>
        <taxon>Intoshia</taxon>
    </lineage>
</organism>
<dbReference type="AlphaFoldDB" id="A0A177AUD6"/>
<accession>A0A177AUD6</accession>
<evidence type="ECO:0000256" key="3">
    <source>
        <dbReference type="ARBA" id="ARBA00022737"/>
    </source>
</evidence>
<keyword evidence="5" id="KW-0862">Zinc</keyword>
<dbReference type="SMART" id="SM00355">
    <property type="entry name" value="ZnF_C2H2"/>
    <property type="match status" value="3"/>
</dbReference>
<sequence>MTNQNNSTNIETDQSMLYDLCKERHNTSFTISDILKMDEPKSITNHNSECQTKQNLLYNKIYNWMRNSCAQNYQYYMNYCQSFSNNQIFPQYYMYQGQNYWGSTNSYNSNYNEKMKNENTNFEVNLNFEKSKKCKSNNEKRYKCSYCTAAFSRSNTLKTHERIHTGEKPFQCLICARRFRQPGNLTRHENIHKKIKKYYCSLCNVGFSKEIHLQQHLERNIC</sequence>
<dbReference type="PANTHER" id="PTHR16515:SF49">
    <property type="entry name" value="GASTRULA ZINC FINGER PROTEIN XLCGF49.1-LIKE-RELATED"/>
    <property type="match status" value="1"/>
</dbReference>
<evidence type="ECO:0000256" key="8">
    <source>
        <dbReference type="ARBA" id="ARBA00023242"/>
    </source>
</evidence>
<dbReference type="OrthoDB" id="40579at2759"/>
<dbReference type="InterPro" id="IPR013087">
    <property type="entry name" value="Znf_C2H2_type"/>
</dbReference>
<keyword evidence="6" id="KW-0805">Transcription regulation</keyword>
<evidence type="ECO:0000256" key="7">
    <source>
        <dbReference type="ARBA" id="ARBA00023163"/>
    </source>
</evidence>
<comment type="subcellular location">
    <subcellularLocation>
        <location evidence="1">Nucleus</location>
    </subcellularLocation>
</comment>
<dbReference type="FunFam" id="3.30.160.60:FF:001289">
    <property type="entry name" value="Zinc finger protein 574"/>
    <property type="match status" value="1"/>
</dbReference>
<feature type="domain" description="C2H2-type" evidence="10">
    <location>
        <begin position="170"/>
        <end position="197"/>
    </location>
</feature>
<dbReference type="EMBL" id="LWCA01001494">
    <property type="protein sequence ID" value="OAF65011.1"/>
    <property type="molecule type" value="Genomic_DNA"/>
</dbReference>
<dbReference type="GO" id="GO:0006357">
    <property type="term" value="P:regulation of transcription by RNA polymerase II"/>
    <property type="evidence" value="ECO:0007669"/>
    <property type="project" value="UniProtKB-ARBA"/>
</dbReference>
<keyword evidence="8" id="KW-0539">Nucleus</keyword>
<dbReference type="Pfam" id="PF00096">
    <property type="entry name" value="zf-C2H2"/>
    <property type="match status" value="2"/>
</dbReference>
<dbReference type="Pfam" id="PF12874">
    <property type="entry name" value="zf-met"/>
    <property type="match status" value="1"/>
</dbReference>
<evidence type="ECO:0000256" key="6">
    <source>
        <dbReference type="ARBA" id="ARBA00023015"/>
    </source>
</evidence>
<dbReference type="PANTHER" id="PTHR16515">
    <property type="entry name" value="PR DOMAIN ZINC FINGER PROTEIN"/>
    <property type="match status" value="1"/>
</dbReference>
<dbReference type="Proteomes" id="UP000078046">
    <property type="component" value="Unassembled WGS sequence"/>
</dbReference>
<evidence type="ECO:0000256" key="9">
    <source>
        <dbReference type="PROSITE-ProRule" id="PRU00042"/>
    </source>
</evidence>
<dbReference type="Gene3D" id="3.30.160.60">
    <property type="entry name" value="Classic Zinc Finger"/>
    <property type="match status" value="3"/>
</dbReference>
<comment type="caution">
    <text evidence="11">The sequence shown here is derived from an EMBL/GenBank/DDBJ whole genome shotgun (WGS) entry which is preliminary data.</text>
</comment>
<reference evidence="11 12" key="1">
    <citation type="submission" date="2016-04" db="EMBL/GenBank/DDBJ databases">
        <title>The genome of Intoshia linei affirms orthonectids as highly simplified spiralians.</title>
        <authorList>
            <person name="Mikhailov K.V."/>
            <person name="Slusarev G.S."/>
            <person name="Nikitin M.A."/>
            <person name="Logacheva M.D."/>
            <person name="Penin A."/>
            <person name="Aleoshin V."/>
            <person name="Panchin Y.V."/>
        </authorList>
    </citation>
    <scope>NUCLEOTIDE SEQUENCE [LARGE SCALE GENOMIC DNA]</scope>
    <source>
        <strain evidence="11">Intl2013</strain>
        <tissue evidence="11">Whole animal</tissue>
    </source>
</reference>
<keyword evidence="3" id="KW-0677">Repeat</keyword>
<dbReference type="InterPro" id="IPR036236">
    <property type="entry name" value="Znf_C2H2_sf"/>
</dbReference>
<dbReference type="SUPFAM" id="SSF57667">
    <property type="entry name" value="beta-beta-alpha zinc fingers"/>
    <property type="match status" value="2"/>
</dbReference>